<dbReference type="EMBL" id="DF144230">
    <property type="protein sequence ID" value="GAA56354.1"/>
    <property type="molecule type" value="Genomic_DNA"/>
</dbReference>
<protein>
    <submittedName>
        <fullName evidence="2">Uncharacterized protein</fullName>
    </submittedName>
</protein>
<reference evidence="2" key="1">
    <citation type="journal article" date="2011" name="Genome Biol.">
        <title>The draft genome of the carcinogenic human liver fluke Clonorchis sinensis.</title>
        <authorList>
            <person name="Wang X."/>
            <person name="Chen W."/>
            <person name="Huang Y."/>
            <person name="Sun J."/>
            <person name="Men J."/>
            <person name="Liu H."/>
            <person name="Luo F."/>
            <person name="Guo L."/>
            <person name="Lv X."/>
            <person name="Deng C."/>
            <person name="Zhou C."/>
            <person name="Fan Y."/>
            <person name="Li X."/>
            <person name="Huang L."/>
            <person name="Hu Y."/>
            <person name="Liang C."/>
            <person name="Hu X."/>
            <person name="Xu J."/>
            <person name="Yu X."/>
        </authorList>
    </citation>
    <scope>NUCLEOTIDE SEQUENCE [LARGE SCALE GENOMIC DNA]</scope>
    <source>
        <strain evidence="2">Henan</strain>
    </source>
</reference>
<accession>G7YTS4</accession>
<proteinExistence type="predicted"/>
<keyword evidence="3" id="KW-1185">Reference proteome</keyword>
<evidence type="ECO:0000256" key="1">
    <source>
        <dbReference type="SAM" id="MobiDB-lite"/>
    </source>
</evidence>
<gene>
    <name evidence="2" type="ORF">CLF_110698</name>
</gene>
<evidence type="ECO:0000313" key="2">
    <source>
        <dbReference type="EMBL" id="GAA56354.1"/>
    </source>
</evidence>
<name>G7YTS4_CLOSI</name>
<feature type="compositionally biased region" description="Basic and acidic residues" evidence="1">
    <location>
        <begin position="47"/>
        <end position="61"/>
    </location>
</feature>
<dbReference type="Proteomes" id="UP000008909">
    <property type="component" value="Unassembled WGS sequence"/>
</dbReference>
<feature type="region of interest" description="Disordered" evidence="1">
    <location>
        <begin position="43"/>
        <end position="66"/>
    </location>
</feature>
<sequence>PDELFAKLNEAFANLCPTVKSEQLPSPVVNYKHSSFCHAIRKKHKGRDTAKLSKPRQEKSRCRGRVRTTDPAVSEFALQTLSRLAPRRRNFKENLIMVEATACLMSQQHVSYNWYDQSHSRVRDGSSLEQTVSSIFGADRKQSHNAKLNTLIDLGNDRYFPKQPYEYCITYIHVSRYLECRTNWNMRQPAAAHSVAWIHHKRETQLGSSADMRTHARFEANNGDDSLLIGQRQKGRQGKRIPELCLGQILTECRENGSSLAALVFVVVRASRALLGSAMDKKPKPHVVGQDIGPPFGPASWPALMGRKYEPNSCFSIRQIPGAVHSGSQVHAVSWIIGDRRYRPVFHKLDEENNLCATIEALIGSGDRLNEITVYHFEDPGPYGQIRNGCTTLKLTVNNGPPLKLNGSARKRIGKGEQSVLWEDAASDRFVLPDKVAVILFARSSQTYRGYIISVRLSDGFPMSQLPGSANGVTVTDIQLTHSKYQCQAQS</sequence>
<dbReference type="AlphaFoldDB" id="G7YTS4"/>
<reference key="2">
    <citation type="submission" date="2011-10" db="EMBL/GenBank/DDBJ databases">
        <title>The genome and transcriptome sequence of Clonorchis sinensis provide insights into the carcinogenic liver fluke.</title>
        <authorList>
            <person name="Wang X."/>
            <person name="Huang Y."/>
            <person name="Chen W."/>
            <person name="Liu H."/>
            <person name="Guo L."/>
            <person name="Chen Y."/>
            <person name="Luo F."/>
            <person name="Zhou W."/>
            <person name="Sun J."/>
            <person name="Mao Q."/>
            <person name="Liang P."/>
            <person name="Zhou C."/>
            <person name="Tian Y."/>
            <person name="Men J."/>
            <person name="Lv X."/>
            <person name="Huang L."/>
            <person name="Zhou J."/>
            <person name="Hu Y."/>
            <person name="Li R."/>
            <person name="Zhang F."/>
            <person name="Lei H."/>
            <person name="Li X."/>
            <person name="Hu X."/>
            <person name="Liang C."/>
            <person name="Xu J."/>
            <person name="Wu Z."/>
            <person name="Yu X."/>
        </authorList>
    </citation>
    <scope>NUCLEOTIDE SEQUENCE</scope>
    <source>
        <strain>Henan</strain>
    </source>
</reference>
<feature type="non-terminal residue" evidence="2">
    <location>
        <position position="1"/>
    </location>
</feature>
<organism evidence="2 3">
    <name type="scientific">Clonorchis sinensis</name>
    <name type="common">Chinese liver fluke</name>
    <dbReference type="NCBI Taxonomy" id="79923"/>
    <lineage>
        <taxon>Eukaryota</taxon>
        <taxon>Metazoa</taxon>
        <taxon>Spiralia</taxon>
        <taxon>Lophotrochozoa</taxon>
        <taxon>Platyhelminthes</taxon>
        <taxon>Trematoda</taxon>
        <taxon>Digenea</taxon>
        <taxon>Opisthorchiida</taxon>
        <taxon>Opisthorchiata</taxon>
        <taxon>Opisthorchiidae</taxon>
        <taxon>Clonorchis</taxon>
    </lineage>
</organism>
<evidence type="ECO:0000313" key="3">
    <source>
        <dbReference type="Proteomes" id="UP000008909"/>
    </source>
</evidence>